<evidence type="ECO:0000313" key="3">
    <source>
        <dbReference type="Proteomes" id="UP001562457"/>
    </source>
</evidence>
<protein>
    <recommendedName>
        <fullName evidence="1">AB hydrolase-1 domain-containing protein</fullName>
    </recommendedName>
</protein>
<dbReference type="Proteomes" id="UP001562457">
    <property type="component" value="Unassembled WGS sequence"/>
</dbReference>
<dbReference type="RefSeq" id="WP_369607927.1">
    <property type="nucleotide sequence ID" value="NZ_BAAFHN010000100.1"/>
</dbReference>
<comment type="caution">
    <text evidence="2">The sequence shown here is derived from an EMBL/GenBank/DDBJ whole genome shotgun (WGS) entry which is preliminary data.</text>
</comment>
<dbReference type="Pfam" id="PF00561">
    <property type="entry name" value="Abhydrolase_1"/>
    <property type="match status" value="1"/>
</dbReference>
<dbReference type="EMBL" id="BAAFHN010000100">
    <property type="protein sequence ID" value="GAB0174006.1"/>
    <property type="molecule type" value="Genomic_DNA"/>
</dbReference>
<dbReference type="InterPro" id="IPR029058">
    <property type="entry name" value="AB_hydrolase_fold"/>
</dbReference>
<reference evidence="2 3" key="1">
    <citation type="submission" date="2024-06" db="EMBL/GenBank/DDBJ databases">
        <title>Draft genome sequence of Helicobacter trogontum NHP16-4001.</title>
        <authorList>
            <person name="Rimbara E."/>
            <person name="Suzuki M."/>
        </authorList>
    </citation>
    <scope>NUCLEOTIDE SEQUENCE [LARGE SCALE GENOMIC DNA]</scope>
    <source>
        <strain evidence="2 3">NHP16-4001</strain>
    </source>
</reference>
<keyword evidence="3" id="KW-1185">Reference proteome</keyword>
<dbReference type="InterPro" id="IPR000073">
    <property type="entry name" value="AB_hydrolase_1"/>
</dbReference>
<dbReference type="SUPFAM" id="SSF53474">
    <property type="entry name" value="alpha/beta-Hydrolases"/>
    <property type="match status" value="2"/>
</dbReference>
<name>A0ABQ0D6L8_9HELI</name>
<proteinExistence type="predicted"/>
<accession>A0ABQ0D6L8</accession>
<organism evidence="2 3">
    <name type="scientific">Helicobacter trogontum</name>
    <dbReference type="NCBI Taxonomy" id="50960"/>
    <lineage>
        <taxon>Bacteria</taxon>
        <taxon>Pseudomonadati</taxon>
        <taxon>Campylobacterota</taxon>
        <taxon>Epsilonproteobacteria</taxon>
        <taxon>Campylobacterales</taxon>
        <taxon>Helicobacteraceae</taxon>
        <taxon>Helicobacter</taxon>
    </lineage>
</organism>
<feature type="domain" description="AB hydrolase-1" evidence="1">
    <location>
        <begin position="161"/>
        <end position="215"/>
    </location>
</feature>
<dbReference type="Gene3D" id="3.40.50.1820">
    <property type="entry name" value="alpha/beta hydrolase"/>
    <property type="match status" value="1"/>
</dbReference>
<gene>
    <name evidence="2" type="ORF">NHP164001_20290</name>
</gene>
<evidence type="ECO:0000313" key="2">
    <source>
        <dbReference type="EMBL" id="GAB0174006.1"/>
    </source>
</evidence>
<sequence>MLNNKYNPKLDKTKVAKHDKIRAFRKYAEVAQASYCLKLKTNLGSIENDEDFINALSDKGYSQHFSKEQAKSFAQEYQVMAHYEMPKKNSGFKEIASNIANFINDDGFSATLFLDKNTKDYILAIRGTEGSFDGIDKINNAIRDFYTDFLLATNEIPNQYFTLIGFFENTIKNIIGDNKIVVTGHSLGGFLAQSFALTYPDRIKEVYTYNSPGLLPDDRKYIAEATKIAIGVTNKLYKAVKDIKNGNLKSAITSSSEAVDKILSYSLFSDRYDYRAFIVTNELKSLKFIDGLFDKNQNTLPYHVTNAILESYNFGSSCLFFGYGVYVCMPTFFSTHNSSRYDIHNLTTYSKKLYSAIQNARIGDLILFNMTLSSGDYNKKVINDEIKVIKYDESPDIAYLYANIGLAMQDNKYPDDTITKENIHHIQADNDNDPSNNSVVENLTADLGEGIPGYKYYVNLGNCKEVQGIDSHSVVYLAQALSIAETQTKNTDRSLYDVNAKELNHFCGKIKYLSLYQYQLLDYYAKNNINNALMDMSFGSLQSEIAYQLGIKIETKG</sequence>
<evidence type="ECO:0000259" key="1">
    <source>
        <dbReference type="Pfam" id="PF00561"/>
    </source>
</evidence>